<gene>
    <name evidence="2" type="ORF">FRF71_05320</name>
</gene>
<dbReference type="InterPro" id="IPR025669">
    <property type="entry name" value="AAA_dom"/>
</dbReference>
<evidence type="ECO:0000259" key="1">
    <source>
        <dbReference type="Pfam" id="PF13614"/>
    </source>
</evidence>
<feature type="domain" description="AAA" evidence="1">
    <location>
        <begin position="154"/>
        <end position="310"/>
    </location>
</feature>
<dbReference type="PANTHER" id="PTHR43384">
    <property type="entry name" value="SEPTUM SITE-DETERMINING PROTEIN MIND HOMOLOG, CHLOROPLASTIC-RELATED"/>
    <property type="match status" value="1"/>
</dbReference>
<dbReference type="InterPro" id="IPR027417">
    <property type="entry name" value="P-loop_NTPase"/>
</dbReference>
<dbReference type="GO" id="GO:0005524">
    <property type="term" value="F:ATP binding"/>
    <property type="evidence" value="ECO:0007669"/>
    <property type="project" value="TreeGrafter"/>
</dbReference>
<dbReference type="SUPFAM" id="SSF52172">
    <property type="entry name" value="CheY-like"/>
    <property type="match status" value="1"/>
</dbReference>
<keyword evidence="3" id="KW-1185">Reference proteome</keyword>
<sequence>MGSEDLQSHYARVTNLGNGTRMIVVASPANLAVLSESASADELTGLTLAAHAAHEPLPSALFRNAVLAIIEVDPQDRRSLDRISAVREQNPELDLVAAINDASVSLVRTLLREGISDVVALPFDPSEIVQVILDVSARRGEEIAAETTLAPVTVVARSIGGCGATSLATHLAAELAARDETGRGTLIVDLDIQLGAVADYLGVTPRNTISDLLTGEHRLDEELVRSVATDAGGGLWVIGAPRSIVPLESIDTDVLLRLLTFLRRQYAHVVLDLPANWTNWALSAALAADTVLLVVELSVASLRQAKRRLELFDTVGIDRSRIKIVVNRAERRLFRSINLEDVATTLGHPVLGSLALDAPLVSTAQNQGVLVGSVQRKSRYLADVAQLTTQLQELASGSQG</sequence>
<dbReference type="Pfam" id="PF13614">
    <property type="entry name" value="AAA_31"/>
    <property type="match status" value="1"/>
</dbReference>
<evidence type="ECO:0000313" key="2">
    <source>
        <dbReference type="EMBL" id="QEA15601.1"/>
    </source>
</evidence>
<dbReference type="OrthoDB" id="9783172at2"/>
<accession>A0A5B8S2D1</accession>
<dbReference type="EMBL" id="CP042345">
    <property type="protein sequence ID" value="QEA15601.1"/>
    <property type="molecule type" value="Genomic_DNA"/>
</dbReference>
<organism evidence="2 3">
    <name type="scientific">Novosphingobium ginsenosidimutans</name>
    <dbReference type="NCBI Taxonomy" id="1176536"/>
    <lineage>
        <taxon>Bacteria</taxon>
        <taxon>Pseudomonadati</taxon>
        <taxon>Pseudomonadota</taxon>
        <taxon>Alphaproteobacteria</taxon>
        <taxon>Sphingomonadales</taxon>
        <taxon>Sphingomonadaceae</taxon>
        <taxon>Novosphingobium</taxon>
    </lineage>
</organism>
<dbReference type="PANTHER" id="PTHR43384:SF13">
    <property type="entry name" value="SLR0110 PROTEIN"/>
    <property type="match status" value="1"/>
</dbReference>
<dbReference type="KEGG" id="ngf:FRF71_05320"/>
<dbReference type="GO" id="GO:0005829">
    <property type="term" value="C:cytosol"/>
    <property type="evidence" value="ECO:0007669"/>
    <property type="project" value="TreeGrafter"/>
</dbReference>
<dbReference type="GO" id="GO:0051782">
    <property type="term" value="P:negative regulation of cell division"/>
    <property type="evidence" value="ECO:0007669"/>
    <property type="project" value="TreeGrafter"/>
</dbReference>
<dbReference type="Gene3D" id="3.40.50.300">
    <property type="entry name" value="P-loop containing nucleotide triphosphate hydrolases"/>
    <property type="match status" value="1"/>
</dbReference>
<dbReference type="RefSeq" id="WP_147089579.1">
    <property type="nucleotide sequence ID" value="NZ_BAABJD010000001.1"/>
</dbReference>
<evidence type="ECO:0000313" key="3">
    <source>
        <dbReference type="Proteomes" id="UP000321172"/>
    </source>
</evidence>
<dbReference type="GO" id="GO:0009898">
    <property type="term" value="C:cytoplasmic side of plasma membrane"/>
    <property type="evidence" value="ECO:0007669"/>
    <property type="project" value="TreeGrafter"/>
</dbReference>
<dbReference type="InterPro" id="IPR011006">
    <property type="entry name" value="CheY-like_superfamily"/>
</dbReference>
<protein>
    <submittedName>
        <fullName evidence="2">AAA family ATPase</fullName>
    </submittedName>
</protein>
<proteinExistence type="predicted"/>
<dbReference type="SUPFAM" id="SSF52540">
    <property type="entry name" value="P-loop containing nucleoside triphosphate hydrolases"/>
    <property type="match status" value="1"/>
</dbReference>
<dbReference type="InterPro" id="IPR050625">
    <property type="entry name" value="ParA/MinD_ATPase"/>
</dbReference>
<name>A0A5B8S2D1_9SPHN</name>
<reference evidence="2 3" key="1">
    <citation type="journal article" date="2013" name="J. Microbiol. Biotechnol.">
        <title>Novosphingobium ginsenosidimutans sp. nov., with the ability to convert ginsenoside.</title>
        <authorList>
            <person name="Kim J.K."/>
            <person name="He D."/>
            <person name="Liu Q.M."/>
            <person name="Park H.Y."/>
            <person name="Jung M.S."/>
            <person name="Yoon M.H."/>
            <person name="Kim S.C."/>
            <person name="Im W.T."/>
        </authorList>
    </citation>
    <scope>NUCLEOTIDE SEQUENCE [LARGE SCALE GENOMIC DNA]</scope>
    <source>
        <strain evidence="2 3">FW-6</strain>
    </source>
</reference>
<dbReference type="AlphaFoldDB" id="A0A5B8S2D1"/>
<dbReference type="Proteomes" id="UP000321172">
    <property type="component" value="Chromosome"/>
</dbReference>
<dbReference type="Gene3D" id="3.40.50.2300">
    <property type="match status" value="1"/>
</dbReference>
<dbReference type="GO" id="GO:0016887">
    <property type="term" value="F:ATP hydrolysis activity"/>
    <property type="evidence" value="ECO:0007669"/>
    <property type="project" value="TreeGrafter"/>
</dbReference>